<dbReference type="GeneID" id="80820572"/>
<dbReference type="EMBL" id="FNYY01000023">
    <property type="protein sequence ID" value="SEK06553.1"/>
    <property type="molecule type" value="Genomic_DNA"/>
</dbReference>
<dbReference type="PANTHER" id="PTHR40469:SF2">
    <property type="entry name" value="GALACTOSE-BINDING DOMAIN-LIKE SUPERFAMILY PROTEIN"/>
    <property type="match status" value="1"/>
</dbReference>
<gene>
    <name evidence="2" type="ORF">SAMN04487940_12316</name>
</gene>
<sequence length="223" mass="24562">MSAKALIFYGGWEGHEPEACAAIVEEMLQAEGFDVRSEAGVAVLGEADLARFDLIVPMCTQVSIDQVPLERLCTAIEAGTGLAGFHGGMGDTFRDAPAYQFMAGGQWVAHPGDILDYRVEIAQPQHPLMEGIDDFEYRSEQYFLHVDPGNEVLATTTFDGSHAPWIAGTVMPVVWTRRHGRGRVFYSALGHQASEFTNPQMREILRRGLVWASRTTDSRETGT</sequence>
<evidence type="ECO:0000313" key="3">
    <source>
        <dbReference type="Proteomes" id="UP000182932"/>
    </source>
</evidence>
<dbReference type="Proteomes" id="UP000182932">
    <property type="component" value="Unassembled WGS sequence"/>
</dbReference>
<evidence type="ECO:0000259" key="1">
    <source>
        <dbReference type="Pfam" id="PF06283"/>
    </source>
</evidence>
<dbReference type="SUPFAM" id="SSF52317">
    <property type="entry name" value="Class I glutamine amidotransferase-like"/>
    <property type="match status" value="1"/>
</dbReference>
<reference evidence="2 3" key="1">
    <citation type="submission" date="2016-10" db="EMBL/GenBank/DDBJ databases">
        <authorList>
            <person name="Varghese N."/>
            <person name="Submissions S."/>
        </authorList>
    </citation>
    <scope>NUCLEOTIDE SEQUENCE [LARGE SCALE GENOMIC DNA]</scope>
    <source>
        <strain evidence="2 3">FF3</strain>
    </source>
</reference>
<dbReference type="InterPro" id="IPR029062">
    <property type="entry name" value="Class_I_gatase-like"/>
</dbReference>
<organism evidence="2 3">
    <name type="scientific">Marinovum algicola</name>
    <dbReference type="NCBI Taxonomy" id="42444"/>
    <lineage>
        <taxon>Bacteria</taxon>
        <taxon>Pseudomonadati</taxon>
        <taxon>Pseudomonadota</taxon>
        <taxon>Alphaproteobacteria</taxon>
        <taxon>Rhodobacterales</taxon>
        <taxon>Roseobacteraceae</taxon>
        <taxon>Marinovum</taxon>
    </lineage>
</organism>
<accession>A0A975ZQI5</accession>
<dbReference type="PANTHER" id="PTHR40469">
    <property type="entry name" value="SECRETED GLYCOSYL HYDROLASE"/>
    <property type="match status" value="1"/>
</dbReference>
<dbReference type="Gene3D" id="3.40.50.880">
    <property type="match status" value="1"/>
</dbReference>
<dbReference type="Pfam" id="PF06283">
    <property type="entry name" value="ThuA"/>
    <property type="match status" value="1"/>
</dbReference>
<dbReference type="InterPro" id="IPR029010">
    <property type="entry name" value="ThuA-like"/>
</dbReference>
<keyword evidence="3" id="KW-1185">Reference proteome</keyword>
<proteinExistence type="predicted"/>
<protein>
    <recommendedName>
        <fullName evidence="1">ThuA-like domain-containing protein</fullName>
    </recommendedName>
</protein>
<comment type="caution">
    <text evidence="2">The sequence shown here is derived from an EMBL/GenBank/DDBJ whole genome shotgun (WGS) entry which is preliminary data.</text>
</comment>
<name>A0A975ZQI5_9RHOB</name>
<feature type="domain" description="ThuA-like" evidence="1">
    <location>
        <begin position="4"/>
        <end position="212"/>
    </location>
</feature>
<dbReference type="AlphaFoldDB" id="A0A975ZQI5"/>
<dbReference type="RefSeq" id="WP_074839247.1">
    <property type="nucleotide sequence ID" value="NZ_CATMKJ010000028.1"/>
</dbReference>
<evidence type="ECO:0000313" key="2">
    <source>
        <dbReference type="EMBL" id="SEK06553.1"/>
    </source>
</evidence>